<reference evidence="2 3" key="1">
    <citation type="submission" date="2018-02" db="EMBL/GenBank/DDBJ databases">
        <authorList>
            <person name="Cohen D.B."/>
            <person name="Kent A.D."/>
        </authorList>
    </citation>
    <scope>NUCLEOTIDE SEQUENCE [LARGE SCALE GENOMIC DNA]</scope>
    <source>
        <strain evidence="2 3">CECT 9216</strain>
    </source>
</reference>
<evidence type="ECO:0000313" key="4">
    <source>
        <dbReference type="Proteomes" id="UP000239237"/>
    </source>
</evidence>
<organism evidence="2 3">
    <name type="scientific">Leuconostoc suionicum</name>
    <dbReference type="NCBI Taxonomy" id="1511761"/>
    <lineage>
        <taxon>Bacteria</taxon>
        <taxon>Bacillati</taxon>
        <taxon>Bacillota</taxon>
        <taxon>Bacilli</taxon>
        <taxon>Lactobacillales</taxon>
        <taxon>Lactobacillaceae</taxon>
        <taxon>Leuconostoc</taxon>
    </lineage>
</organism>
<proteinExistence type="predicted"/>
<evidence type="ECO:0000313" key="2">
    <source>
        <dbReference type="EMBL" id="SPE06686.1"/>
    </source>
</evidence>
<accession>A0A2N9K8T2</accession>
<dbReference type="RefSeq" id="WP_223825149.1">
    <property type="nucleotide sequence ID" value="NZ_OKQR01000001.1"/>
</dbReference>
<gene>
    <name evidence="1" type="ORF">LES8486_00441</name>
    <name evidence="2" type="ORF">LES9216_00588</name>
</gene>
<keyword evidence="4" id="KW-1185">Reference proteome</keyword>
<reference evidence="1 4" key="2">
    <citation type="submission" date="2018-02" db="EMBL/GenBank/DDBJ databases">
        <authorList>
            <person name="Rodrigo-Torres L."/>
            <person name="Arahal R. D."/>
            <person name="Lucena T."/>
        </authorList>
    </citation>
    <scope>NUCLEOTIDE SEQUENCE [LARGE SCALE GENOMIC DNA]</scope>
    <source>
        <strain evidence="1 4">CECT 8486</strain>
    </source>
</reference>
<dbReference type="EMBL" id="OKQR01000001">
    <property type="protein sequence ID" value="SPD91461.1"/>
    <property type="molecule type" value="Genomic_DNA"/>
</dbReference>
<evidence type="ECO:0000313" key="1">
    <source>
        <dbReference type="EMBL" id="SPD91461.1"/>
    </source>
</evidence>
<name>A0A2N9K8T2_9LACO</name>
<protein>
    <submittedName>
        <fullName evidence="2">Uncharacterized protein</fullName>
    </submittedName>
</protein>
<dbReference type="EMBL" id="OKQU01000001">
    <property type="protein sequence ID" value="SPE06686.1"/>
    <property type="molecule type" value="Genomic_DNA"/>
</dbReference>
<dbReference type="Proteomes" id="UP000239237">
    <property type="component" value="Unassembled WGS sequence"/>
</dbReference>
<sequence>MTVVELTGTDFKKIYFPKYREFQDVTEDTVKDAKRCSDTFHDFLVNSPFFSGVSCFRVYDNDLFSFYKQAERCLKSGRTSSLDIYSQWVAICGSSMICHRFLTT</sequence>
<dbReference type="Proteomes" id="UP000237923">
    <property type="component" value="Unassembled WGS sequence"/>
</dbReference>
<evidence type="ECO:0000313" key="3">
    <source>
        <dbReference type="Proteomes" id="UP000237923"/>
    </source>
</evidence>
<dbReference type="AlphaFoldDB" id="A0A2N9K8T2"/>